<proteinExistence type="predicted"/>
<organism evidence="1">
    <name type="scientific">Anguilla anguilla</name>
    <name type="common">European freshwater eel</name>
    <name type="synonym">Muraena anguilla</name>
    <dbReference type="NCBI Taxonomy" id="7936"/>
    <lineage>
        <taxon>Eukaryota</taxon>
        <taxon>Metazoa</taxon>
        <taxon>Chordata</taxon>
        <taxon>Craniata</taxon>
        <taxon>Vertebrata</taxon>
        <taxon>Euteleostomi</taxon>
        <taxon>Actinopterygii</taxon>
        <taxon>Neopterygii</taxon>
        <taxon>Teleostei</taxon>
        <taxon>Anguilliformes</taxon>
        <taxon>Anguillidae</taxon>
        <taxon>Anguilla</taxon>
    </lineage>
</organism>
<evidence type="ECO:0000313" key="1">
    <source>
        <dbReference type="EMBL" id="JAH85805.1"/>
    </source>
</evidence>
<name>A0A0E9W8C7_ANGAN</name>
<dbReference type="AlphaFoldDB" id="A0A0E9W8C7"/>
<protein>
    <submittedName>
        <fullName evidence="1">Uncharacterized protein</fullName>
    </submittedName>
</protein>
<dbReference type="EMBL" id="GBXM01022772">
    <property type="protein sequence ID" value="JAH85805.1"/>
    <property type="molecule type" value="Transcribed_RNA"/>
</dbReference>
<accession>A0A0E9W8C7</accession>
<reference evidence="1" key="1">
    <citation type="submission" date="2014-11" db="EMBL/GenBank/DDBJ databases">
        <authorList>
            <person name="Amaro Gonzalez C."/>
        </authorList>
    </citation>
    <scope>NUCLEOTIDE SEQUENCE</scope>
</reference>
<sequence>MECRSGNALVWNARPTWTLNCSMNGTAWASARPVQVCSCPRTQNVESMKQP</sequence>
<reference evidence="1" key="2">
    <citation type="journal article" date="2015" name="Fish Shellfish Immunol.">
        <title>Early steps in the European eel (Anguilla anguilla)-Vibrio vulnificus interaction in the gills: Role of the RtxA13 toxin.</title>
        <authorList>
            <person name="Callol A."/>
            <person name="Pajuelo D."/>
            <person name="Ebbesson L."/>
            <person name="Teles M."/>
            <person name="MacKenzie S."/>
            <person name="Amaro C."/>
        </authorList>
    </citation>
    <scope>NUCLEOTIDE SEQUENCE</scope>
</reference>